<feature type="region of interest" description="Disordered" evidence="1">
    <location>
        <begin position="58"/>
        <end position="107"/>
    </location>
</feature>
<dbReference type="EMBL" id="BMIP01000001">
    <property type="protein sequence ID" value="GGD61455.1"/>
    <property type="molecule type" value="Genomic_DNA"/>
</dbReference>
<keyword evidence="3" id="KW-1185">Reference proteome</keyword>
<comment type="caution">
    <text evidence="2">The sequence shown here is derived from an EMBL/GenBank/DDBJ whole genome shotgun (WGS) entry which is preliminary data.</text>
</comment>
<dbReference type="Proteomes" id="UP000612349">
    <property type="component" value="Unassembled WGS sequence"/>
</dbReference>
<evidence type="ECO:0000313" key="2">
    <source>
        <dbReference type="EMBL" id="GGD61455.1"/>
    </source>
</evidence>
<protein>
    <submittedName>
        <fullName evidence="2">Uncharacterized protein</fullName>
    </submittedName>
</protein>
<organism evidence="2 3">
    <name type="scientific">Croceicoccus mobilis</name>
    <dbReference type="NCBI Taxonomy" id="1703339"/>
    <lineage>
        <taxon>Bacteria</taxon>
        <taxon>Pseudomonadati</taxon>
        <taxon>Pseudomonadota</taxon>
        <taxon>Alphaproteobacteria</taxon>
        <taxon>Sphingomonadales</taxon>
        <taxon>Erythrobacteraceae</taxon>
        <taxon>Croceicoccus</taxon>
    </lineage>
</organism>
<accession>A0A917DS05</accession>
<evidence type="ECO:0000313" key="3">
    <source>
        <dbReference type="Proteomes" id="UP000612349"/>
    </source>
</evidence>
<proteinExistence type="predicted"/>
<gene>
    <name evidence="2" type="ORF">GCM10010990_08670</name>
</gene>
<evidence type="ECO:0000256" key="1">
    <source>
        <dbReference type="SAM" id="MobiDB-lite"/>
    </source>
</evidence>
<reference evidence="2" key="2">
    <citation type="submission" date="2020-09" db="EMBL/GenBank/DDBJ databases">
        <authorList>
            <person name="Sun Q."/>
            <person name="Zhou Y."/>
        </authorList>
    </citation>
    <scope>NUCLEOTIDE SEQUENCE</scope>
    <source>
        <strain evidence="2">CGMCC 1.15360</strain>
    </source>
</reference>
<sequence length="107" mass="12478">MRRYLMKIEPLESEEQTLVEFEADNDRSAIVHMRREALGRRAELWHEETFVAYITRHARSRAPGPPSNFLNRDARAQLPGWAQGKPGQEEERRPHGWGWRKTAGGKN</sequence>
<reference evidence="2" key="1">
    <citation type="journal article" date="2014" name="Int. J. Syst. Evol. Microbiol.">
        <title>Complete genome sequence of Corynebacterium casei LMG S-19264T (=DSM 44701T), isolated from a smear-ripened cheese.</title>
        <authorList>
            <consortium name="US DOE Joint Genome Institute (JGI-PGF)"/>
            <person name="Walter F."/>
            <person name="Albersmeier A."/>
            <person name="Kalinowski J."/>
            <person name="Ruckert C."/>
        </authorList>
    </citation>
    <scope>NUCLEOTIDE SEQUENCE</scope>
    <source>
        <strain evidence="2">CGMCC 1.15360</strain>
    </source>
</reference>
<name>A0A917DS05_9SPHN</name>
<dbReference type="AlphaFoldDB" id="A0A917DS05"/>